<evidence type="ECO:0000313" key="3">
    <source>
        <dbReference type="EMBL" id="KSU76061.1"/>
    </source>
</evidence>
<organism evidence="3 4">
    <name type="scientific">Pseudarthrobacter enclensis</name>
    <dbReference type="NCBI Taxonomy" id="993070"/>
    <lineage>
        <taxon>Bacteria</taxon>
        <taxon>Bacillati</taxon>
        <taxon>Actinomycetota</taxon>
        <taxon>Actinomycetes</taxon>
        <taxon>Micrococcales</taxon>
        <taxon>Micrococcaceae</taxon>
        <taxon>Pseudarthrobacter</taxon>
    </lineage>
</organism>
<comment type="caution">
    <text evidence="3">The sequence shown here is derived from an EMBL/GenBank/DDBJ whole genome shotgun (WGS) entry which is preliminary data.</text>
</comment>
<protein>
    <submittedName>
        <fullName evidence="3">Fumarylacetoacetate hydrolase</fullName>
    </submittedName>
</protein>
<feature type="domain" description="Fumarylacetoacetase-like C-terminal" evidence="2">
    <location>
        <begin position="67"/>
        <end position="244"/>
    </location>
</feature>
<dbReference type="Gene3D" id="3.90.850.10">
    <property type="entry name" value="Fumarylacetoacetase-like, C-terminal domain"/>
    <property type="match status" value="1"/>
</dbReference>
<reference evidence="3 4" key="1">
    <citation type="journal article" date="2014" name="Arch. Microbiol.">
        <title>Arthrobacter enclensis sp. nov., isolated from sediment sample.</title>
        <authorList>
            <person name="Dastager S.G."/>
            <person name="Liu Q."/>
            <person name="Tang S.K."/>
            <person name="Krishnamurthi S."/>
            <person name="Lee J.C."/>
            <person name="Li W.J."/>
        </authorList>
    </citation>
    <scope>NUCLEOTIDE SEQUENCE [LARGE SCALE GENOMIC DNA]</scope>
    <source>
        <strain evidence="3 4">NIO-1008</strain>
    </source>
</reference>
<dbReference type="InterPro" id="IPR011234">
    <property type="entry name" value="Fumarylacetoacetase-like_C"/>
</dbReference>
<keyword evidence="4" id="KW-1185">Reference proteome</keyword>
<dbReference type="Proteomes" id="UP000053199">
    <property type="component" value="Unassembled WGS sequence"/>
</dbReference>
<proteinExistence type="predicted"/>
<evidence type="ECO:0000259" key="2">
    <source>
        <dbReference type="Pfam" id="PF01557"/>
    </source>
</evidence>
<evidence type="ECO:0000256" key="1">
    <source>
        <dbReference type="ARBA" id="ARBA00022723"/>
    </source>
</evidence>
<dbReference type="PANTHER" id="PTHR11820">
    <property type="entry name" value="ACYLPYRUVASE"/>
    <property type="match status" value="1"/>
</dbReference>
<gene>
    <name evidence="3" type="ORF">AS031_11885</name>
</gene>
<accession>A0A0V8IMS0</accession>
<dbReference type="AlphaFoldDB" id="A0A0V8IMS0"/>
<evidence type="ECO:0000313" key="4">
    <source>
        <dbReference type="Proteomes" id="UP000053199"/>
    </source>
</evidence>
<dbReference type="RefSeq" id="WP_058268354.1">
    <property type="nucleotide sequence ID" value="NZ_FMAZ01000004.1"/>
</dbReference>
<dbReference type="InterPro" id="IPR036663">
    <property type="entry name" value="Fumarylacetoacetase_C_sf"/>
</dbReference>
<dbReference type="EMBL" id="LNQM01000004">
    <property type="protein sequence ID" value="KSU76061.1"/>
    <property type="molecule type" value="Genomic_DNA"/>
</dbReference>
<sequence length="245" mass="25483">MRIARISTPTGPQHAVDRAGTWAHIVDPFEEPLCYTGGSTPHGDAELLPPVAPAVVLGIGHNLTLNEHPLPLQAWHKSAHTVAAPGEEIVAARNRGTVNAEGELAVVIGKTAAGLTAENALEHVLGYTCVNDVTNVDQGAVDERNFQGKSGVNYTPLGPWIETSLPDPEQAGIEVRVNGVARAQSGTFNLPSTVVDCLVYVTSWLTLEPGDVVMTGAPGTAVPVAPGDRVDIVVEGIGTLSSTVS</sequence>
<dbReference type="GO" id="GO:0018773">
    <property type="term" value="F:acetylpyruvate hydrolase activity"/>
    <property type="evidence" value="ECO:0007669"/>
    <property type="project" value="TreeGrafter"/>
</dbReference>
<dbReference type="OrthoDB" id="9805307at2"/>
<dbReference type="PANTHER" id="PTHR11820:SF7">
    <property type="entry name" value="ACYLPYRUVASE FAHD1, MITOCHONDRIAL"/>
    <property type="match status" value="1"/>
</dbReference>
<name>A0A0V8IMS0_9MICC</name>
<dbReference type="SUPFAM" id="SSF56529">
    <property type="entry name" value="FAH"/>
    <property type="match status" value="1"/>
</dbReference>
<keyword evidence="3" id="KW-0378">Hydrolase</keyword>
<dbReference type="GO" id="GO:0046872">
    <property type="term" value="F:metal ion binding"/>
    <property type="evidence" value="ECO:0007669"/>
    <property type="project" value="UniProtKB-KW"/>
</dbReference>
<keyword evidence="1" id="KW-0479">Metal-binding</keyword>
<dbReference type="Pfam" id="PF01557">
    <property type="entry name" value="FAA_hydrolase"/>
    <property type="match status" value="1"/>
</dbReference>
<dbReference type="STRING" id="993070.AS031_11885"/>